<evidence type="ECO:0000313" key="4">
    <source>
        <dbReference type="EMBL" id="QYC12081.1"/>
    </source>
</evidence>
<feature type="signal peptide" evidence="2">
    <location>
        <begin position="1"/>
        <end position="19"/>
    </location>
</feature>
<evidence type="ECO:0000256" key="1">
    <source>
        <dbReference type="ARBA" id="ARBA00007734"/>
    </source>
</evidence>
<gene>
    <name evidence="4" type="ORF">KWG56_00440</name>
</gene>
<reference evidence="4 5" key="1">
    <citation type="submission" date="2021-07" db="EMBL/GenBank/DDBJ databases">
        <title>Isolation and characterization of bacteria from a gold mining with a capacity of golden bioaccumulation.</title>
        <authorList>
            <person name="Yang X.J."/>
        </authorList>
    </citation>
    <scope>NUCLEOTIDE SEQUENCE [LARGE SCALE GENOMIC DNA]</scope>
    <source>
        <strain evidence="4 5">Au29</strain>
    </source>
</reference>
<dbReference type="InterPro" id="IPR000189">
    <property type="entry name" value="Transglyc_AS"/>
</dbReference>
<name>A0ABX8TLH1_9CAUL</name>
<dbReference type="PANTHER" id="PTHR37423">
    <property type="entry name" value="SOLUBLE LYTIC MUREIN TRANSGLYCOSYLASE-RELATED"/>
    <property type="match status" value="1"/>
</dbReference>
<feature type="chain" id="PRO_5045856116" evidence="2">
    <location>
        <begin position="20"/>
        <end position="557"/>
    </location>
</feature>
<dbReference type="Proteomes" id="UP000824334">
    <property type="component" value="Chromosome"/>
</dbReference>
<protein>
    <submittedName>
        <fullName evidence="4">Lytic transglycosylase domain-containing protein</fullName>
    </submittedName>
</protein>
<dbReference type="CDD" id="cd13401">
    <property type="entry name" value="Slt70-like"/>
    <property type="match status" value="1"/>
</dbReference>
<evidence type="ECO:0000313" key="5">
    <source>
        <dbReference type="Proteomes" id="UP000824334"/>
    </source>
</evidence>
<dbReference type="PANTHER" id="PTHR37423:SF2">
    <property type="entry name" value="MEMBRANE-BOUND LYTIC MUREIN TRANSGLYCOSYLASE C"/>
    <property type="match status" value="1"/>
</dbReference>
<keyword evidence="5" id="KW-1185">Reference proteome</keyword>
<proteinExistence type="inferred from homology"/>
<organism evidence="4 5">
    <name type="scientific">Brevundimonas nasdae</name>
    <dbReference type="NCBI Taxonomy" id="172043"/>
    <lineage>
        <taxon>Bacteria</taxon>
        <taxon>Pseudomonadati</taxon>
        <taxon>Pseudomonadota</taxon>
        <taxon>Alphaproteobacteria</taxon>
        <taxon>Caulobacterales</taxon>
        <taxon>Caulobacteraceae</taxon>
        <taxon>Brevundimonas</taxon>
    </lineage>
</organism>
<dbReference type="PROSITE" id="PS00922">
    <property type="entry name" value="TRANSGLYCOSYLASE"/>
    <property type="match status" value="1"/>
</dbReference>
<evidence type="ECO:0000256" key="2">
    <source>
        <dbReference type="SAM" id="SignalP"/>
    </source>
</evidence>
<accession>A0ABX8TLH1</accession>
<comment type="similarity">
    <text evidence="1">Belongs to the transglycosylase Slt family.</text>
</comment>
<dbReference type="InterPro" id="IPR008258">
    <property type="entry name" value="Transglycosylase_SLT_dom_1"/>
</dbReference>
<feature type="domain" description="Transglycosylase SLT" evidence="3">
    <location>
        <begin position="374"/>
        <end position="474"/>
    </location>
</feature>
<evidence type="ECO:0000259" key="3">
    <source>
        <dbReference type="Pfam" id="PF01464"/>
    </source>
</evidence>
<dbReference type="Pfam" id="PF01464">
    <property type="entry name" value="SLT"/>
    <property type="match status" value="1"/>
</dbReference>
<keyword evidence="2" id="KW-0732">Signal</keyword>
<sequence>MIAPTLALTLSAVAAAAQAETPYATMAASASASNTANTRPTALSSADRLSYTTAFDALRRGDLEAARVAARQAQDRVLLGQVEFERLFHPNYNATYEELTEWLQEYSDLPIAGRVYDLAMRRRPDGAIEPIKPAGFLGRTWNSVVNAVSGGGAAADPMKTARIAYNNDDLTGASAMGREIGDWWTVGLAEWRMGEFNEAFNAFDRVAQDPTEDPWVRSGGALWAARAAGKSARQNVVTDYLRLAAQWPATFYGQIALRQLGEEPVIENLGPRPYAAEPRLRRAFHTPDAAVDAASLEAFVQNEPRARRALAYYEVGRRADGDSEMRSGLRTAAGDASRMWAALARIVSPARETDASRIDANRYPIPDLQPEGGFTIERALVYAVARKESDFNPNARSSVGAYGIMQVMPTTAAELSGDRSFVSTPNKLLTPAVNMRLGQTYVNRMLQRSEFQGDILRAVASYNAGPGPMLAAVRKLGPDADPLLLIETIDVPQAREYVEKVVAAYWIYQRMFGGPLNTLDAVASGATLVPISLDYVPPPPVADEIMVAQTTAVSDDR</sequence>
<dbReference type="EMBL" id="CP080034">
    <property type="protein sequence ID" value="QYC12081.1"/>
    <property type="molecule type" value="Genomic_DNA"/>
</dbReference>